<feature type="region of interest" description="Disordered" evidence="1">
    <location>
        <begin position="136"/>
        <end position="163"/>
    </location>
</feature>
<name>A0A7S1MJY5_NEODS</name>
<dbReference type="AlphaFoldDB" id="A0A7S1MJY5"/>
<evidence type="ECO:0000256" key="1">
    <source>
        <dbReference type="SAM" id="MobiDB-lite"/>
    </source>
</evidence>
<dbReference type="InterPro" id="IPR029000">
    <property type="entry name" value="Cyclophilin-like_dom_sf"/>
</dbReference>
<dbReference type="SUPFAM" id="SSF50891">
    <property type="entry name" value="Cyclophilin-like"/>
    <property type="match status" value="1"/>
</dbReference>
<dbReference type="Pfam" id="PF00160">
    <property type="entry name" value="Pro_isomerase"/>
    <property type="match status" value="1"/>
</dbReference>
<organism evidence="3">
    <name type="scientific">Neobodo designis</name>
    <name type="common">Flagellated protozoan</name>
    <name type="synonym">Bodo designis</name>
    <dbReference type="NCBI Taxonomy" id="312471"/>
    <lineage>
        <taxon>Eukaryota</taxon>
        <taxon>Discoba</taxon>
        <taxon>Euglenozoa</taxon>
        <taxon>Kinetoplastea</taxon>
        <taxon>Metakinetoplastina</taxon>
        <taxon>Neobodonida</taxon>
        <taxon>Neobodo</taxon>
    </lineage>
</organism>
<protein>
    <recommendedName>
        <fullName evidence="2">PPIase cyclophilin-type domain-containing protein</fullName>
    </recommendedName>
</protein>
<reference evidence="3" key="1">
    <citation type="submission" date="2021-01" db="EMBL/GenBank/DDBJ databases">
        <authorList>
            <person name="Corre E."/>
            <person name="Pelletier E."/>
            <person name="Niang G."/>
            <person name="Scheremetjew M."/>
            <person name="Finn R."/>
            <person name="Kale V."/>
            <person name="Holt S."/>
            <person name="Cochrane G."/>
            <person name="Meng A."/>
            <person name="Brown T."/>
            <person name="Cohen L."/>
        </authorList>
    </citation>
    <scope>NUCLEOTIDE SEQUENCE</scope>
    <source>
        <strain evidence="3">CCAP 1951/1</strain>
    </source>
</reference>
<dbReference type="Gene3D" id="2.40.100.10">
    <property type="entry name" value="Cyclophilin-like"/>
    <property type="match status" value="1"/>
</dbReference>
<proteinExistence type="predicted"/>
<dbReference type="EMBL" id="HBGF01035343">
    <property type="protein sequence ID" value="CAD9133341.1"/>
    <property type="molecule type" value="Transcribed_RNA"/>
</dbReference>
<evidence type="ECO:0000313" key="3">
    <source>
        <dbReference type="EMBL" id="CAD9133341.1"/>
    </source>
</evidence>
<gene>
    <name evidence="3" type="ORF">NDES1114_LOCUS23710</name>
</gene>
<dbReference type="GO" id="GO:0003755">
    <property type="term" value="F:peptidyl-prolyl cis-trans isomerase activity"/>
    <property type="evidence" value="ECO:0007669"/>
    <property type="project" value="InterPro"/>
</dbReference>
<dbReference type="InterPro" id="IPR002130">
    <property type="entry name" value="Cyclophilin-type_PPIase_dom"/>
</dbReference>
<evidence type="ECO:0000259" key="2">
    <source>
        <dbReference type="Pfam" id="PF00160"/>
    </source>
</evidence>
<feature type="domain" description="PPIase cyclophilin-type" evidence="2">
    <location>
        <begin position="88"/>
        <end position="133"/>
    </location>
</feature>
<sequence length="163" mass="17023">METVVSVSTSEGPIAFEFGVGVDEAAVGIARGAFAGARVGRVVPEACIALEFSPRHLSLPTVPGDMYGAGTVACAERDDGSGVLIIGLCPLVDAKLRVVGRVREGMRTVAKIALSKTDDASQPITPITVNQVTCDQRPRVPRPGEVVAEQPKKPSKLLGQLFS</sequence>
<accession>A0A7S1MJY5</accession>